<keyword evidence="3" id="KW-0723">Serine/threonine-protein kinase</keyword>
<dbReference type="FunFam" id="3.30.200.20:FF:000042">
    <property type="entry name" value="Aurora kinase A"/>
    <property type="match status" value="1"/>
</dbReference>
<dbReference type="SUPFAM" id="SSF56112">
    <property type="entry name" value="Protein kinase-like (PK-like)"/>
    <property type="match status" value="1"/>
</dbReference>
<comment type="cofactor">
    <cofactor evidence="1">
        <name>Mn(2+)</name>
        <dbReference type="ChEBI" id="CHEBI:29035"/>
    </cofactor>
</comment>
<keyword evidence="6" id="KW-0418">Kinase</keyword>
<dbReference type="GO" id="GO:0007165">
    <property type="term" value="P:signal transduction"/>
    <property type="evidence" value="ECO:0007669"/>
    <property type="project" value="InterPro"/>
</dbReference>
<protein>
    <recommendedName>
        <fullName evidence="10">Protein kinase domain-containing protein</fullName>
    </recommendedName>
</protein>
<dbReference type="Pfam" id="PF03822">
    <property type="entry name" value="NAF"/>
    <property type="match status" value="1"/>
</dbReference>
<evidence type="ECO:0000256" key="2">
    <source>
        <dbReference type="ARBA" id="ARBA00006234"/>
    </source>
</evidence>
<feature type="domain" description="Protein kinase" evidence="10">
    <location>
        <begin position="21"/>
        <end position="267"/>
    </location>
</feature>
<keyword evidence="5 9" id="KW-0547">Nucleotide-binding</keyword>
<accession>A0AA86VDS3</accession>
<dbReference type="InterPro" id="IPR011009">
    <property type="entry name" value="Kinase-like_dom_sf"/>
</dbReference>
<evidence type="ECO:0000256" key="5">
    <source>
        <dbReference type="ARBA" id="ARBA00022741"/>
    </source>
</evidence>
<dbReference type="InterPro" id="IPR000719">
    <property type="entry name" value="Prot_kinase_dom"/>
</dbReference>
<dbReference type="PANTHER" id="PTHR43895">
    <property type="entry name" value="CALCIUM/CALMODULIN-DEPENDENT PROTEIN KINASE KINASE-RELATED"/>
    <property type="match status" value="1"/>
</dbReference>
<dbReference type="EMBL" id="OY731400">
    <property type="protein sequence ID" value="CAJ1935691.1"/>
    <property type="molecule type" value="Genomic_DNA"/>
</dbReference>
<comment type="similarity">
    <text evidence="2">Belongs to the protein kinase superfamily. CAMK Ser/Thr protein kinase family. SNF1 subfamily.</text>
</comment>
<dbReference type="GO" id="GO:0005524">
    <property type="term" value="F:ATP binding"/>
    <property type="evidence" value="ECO:0007669"/>
    <property type="project" value="UniProtKB-UniRule"/>
</dbReference>
<evidence type="ECO:0000256" key="6">
    <source>
        <dbReference type="ARBA" id="ARBA00022777"/>
    </source>
</evidence>
<dbReference type="FunFam" id="1.10.510.10:FF:000571">
    <property type="entry name" value="Maternal embryonic leucine zipper kinase"/>
    <property type="match status" value="1"/>
</dbReference>
<dbReference type="Proteomes" id="UP001189624">
    <property type="component" value="Chromosome 3"/>
</dbReference>
<feature type="binding site" evidence="9">
    <location>
        <position position="50"/>
    </location>
    <ligand>
        <name>ATP</name>
        <dbReference type="ChEBI" id="CHEBI:30616"/>
    </ligand>
</feature>
<evidence type="ECO:0000256" key="8">
    <source>
        <dbReference type="ARBA" id="ARBA00058225"/>
    </source>
</evidence>
<keyword evidence="7 9" id="KW-0067">ATP-binding</keyword>
<proteinExistence type="inferred from homology"/>
<dbReference type="PROSITE" id="PS00107">
    <property type="entry name" value="PROTEIN_KINASE_ATP"/>
    <property type="match status" value="1"/>
</dbReference>
<gene>
    <name evidence="11" type="ORF">AYBTSS11_LOCUS7051</name>
</gene>
<dbReference type="AlphaFoldDB" id="A0AA86VDS3"/>
<evidence type="ECO:0000256" key="1">
    <source>
        <dbReference type="ARBA" id="ARBA00001936"/>
    </source>
</evidence>
<evidence type="ECO:0000256" key="3">
    <source>
        <dbReference type="ARBA" id="ARBA00022527"/>
    </source>
</evidence>
<keyword evidence="4" id="KW-0808">Transferase</keyword>
<dbReference type="InterPro" id="IPR004041">
    <property type="entry name" value="NAF_dom"/>
</dbReference>
<dbReference type="PROSITE" id="PS50011">
    <property type="entry name" value="PROTEIN_KINASE_DOM"/>
    <property type="match status" value="1"/>
</dbReference>
<dbReference type="Gene3D" id="1.10.510.10">
    <property type="entry name" value="Transferase(Phosphotransferase) domain 1"/>
    <property type="match status" value="1"/>
</dbReference>
<evidence type="ECO:0000256" key="7">
    <source>
        <dbReference type="ARBA" id="ARBA00022840"/>
    </source>
</evidence>
<evidence type="ECO:0000313" key="11">
    <source>
        <dbReference type="EMBL" id="CAJ1935691.1"/>
    </source>
</evidence>
<evidence type="ECO:0000256" key="4">
    <source>
        <dbReference type="ARBA" id="ARBA00022679"/>
    </source>
</evidence>
<dbReference type="GO" id="GO:0004674">
    <property type="term" value="F:protein serine/threonine kinase activity"/>
    <property type="evidence" value="ECO:0007669"/>
    <property type="project" value="UniProtKB-KW"/>
</dbReference>
<sequence length="431" mass="48951">MANEASSSSTNPNRTLCTERYELGRVLGKGNSSVVKLARNTTTGDFVAIKIFNKEQLLEGKKEAHRRIIKNAIKQEISILGMVKHPNVVRVIEVMATKKKIYIVMEHVDGELFDKINKTSLCGMKEREANKYFHQLICALDYCHSKGVTHGDIKESEPENVLVGDDGVIKLSDFGLSALPKQADVNGFLYCTYGTPKYTAPEATKFYGYEGRKADIWACGVTLFFMVAGYLPFTDADENLKRLVRKMLDPNPHTRITIDQMYQDEWFMKFYQPLRFPLESVGFDYDSLVLPAKEGETGSSSQPPATNALAMCSTYLGFNLVRNLLNKVHVKCETIFISQHPIDDIIEQIEVTAKSLGFKVRKRSFQMNITLREELARRHGHQSIVTKIYEMVPHSYMVEVRKVSGDNLKFHEFYKKVSEGHIILKAEPIET</sequence>
<comment type="function">
    <text evidence="8">CIPK serine-threonine protein kinases interact with CBL proteins. Binding of a CBL protein to the regulatory NAF domain of CIPK protein lead to the activation of the kinase in a calcium-dependent manner.</text>
</comment>
<dbReference type="Gramene" id="rna-AYBTSS11_LOCUS7051">
    <property type="protein sequence ID" value="CAJ1935691.1"/>
    <property type="gene ID" value="gene-AYBTSS11_LOCUS7051"/>
</dbReference>
<evidence type="ECO:0000313" key="12">
    <source>
        <dbReference type="Proteomes" id="UP001189624"/>
    </source>
</evidence>
<evidence type="ECO:0000256" key="9">
    <source>
        <dbReference type="PROSITE-ProRule" id="PRU10141"/>
    </source>
</evidence>
<dbReference type="InterPro" id="IPR017441">
    <property type="entry name" value="Protein_kinase_ATP_BS"/>
</dbReference>
<dbReference type="CDD" id="cd12195">
    <property type="entry name" value="CIPK_C"/>
    <property type="match status" value="1"/>
</dbReference>
<reference evidence="11" key="1">
    <citation type="submission" date="2023-10" db="EMBL/GenBank/DDBJ databases">
        <authorList>
            <person name="Domelevo Entfellner J.-B."/>
        </authorList>
    </citation>
    <scope>NUCLEOTIDE SEQUENCE</scope>
</reference>
<keyword evidence="12" id="KW-1185">Reference proteome</keyword>
<dbReference type="Pfam" id="PF00069">
    <property type="entry name" value="Pkinase"/>
    <property type="match status" value="1"/>
</dbReference>
<evidence type="ECO:0000259" key="10">
    <source>
        <dbReference type="PROSITE" id="PS50011"/>
    </source>
</evidence>
<name>A0AA86VDS3_9FABA</name>
<dbReference type="PANTHER" id="PTHR43895:SF123">
    <property type="entry name" value="NON-SPECIFIC SERINE_THREONINE PROTEIN KINASE"/>
    <property type="match status" value="1"/>
</dbReference>
<dbReference type="Gene3D" id="3.30.310.80">
    <property type="entry name" value="Kinase associated domain 1, KA1"/>
    <property type="match status" value="1"/>
</dbReference>
<organism evidence="11 12">
    <name type="scientific">Sphenostylis stenocarpa</name>
    <dbReference type="NCBI Taxonomy" id="92480"/>
    <lineage>
        <taxon>Eukaryota</taxon>
        <taxon>Viridiplantae</taxon>
        <taxon>Streptophyta</taxon>
        <taxon>Embryophyta</taxon>
        <taxon>Tracheophyta</taxon>
        <taxon>Spermatophyta</taxon>
        <taxon>Magnoliopsida</taxon>
        <taxon>eudicotyledons</taxon>
        <taxon>Gunneridae</taxon>
        <taxon>Pentapetalae</taxon>
        <taxon>rosids</taxon>
        <taxon>fabids</taxon>
        <taxon>Fabales</taxon>
        <taxon>Fabaceae</taxon>
        <taxon>Papilionoideae</taxon>
        <taxon>50 kb inversion clade</taxon>
        <taxon>NPAAA clade</taxon>
        <taxon>indigoferoid/millettioid clade</taxon>
        <taxon>Phaseoleae</taxon>
        <taxon>Sphenostylis</taxon>
    </lineage>
</organism>